<keyword evidence="1" id="KW-1133">Transmembrane helix</keyword>
<comment type="caution">
    <text evidence="2">The sequence shown here is derived from an EMBL/GenBank/DDBJ whole genome shotgun (WGS) entry which is preliminary data.</text>
</comment>
<evidence type="ECO:0000313" key="3">
    <source>
        <dbReference type="Proteomes" id="UP000824175"/>
    </source>
</evidence>
<feature type="transmembrane region" description="Helical" evidence="1">
    <location>
        <begin position="28"/>
        <end position="47"/>
    </location>
</feature>
<sequence>MNEDDRFYYIIPDNFKQGRYIMSRYNKLDLMILLAGCGISILLFLNLTQLGINLGQISVIVATLLICIIIIYICFLLTMNVPFYHNALGKLQRYIYFRTHPQIYISKGVDYYTYEHQEEREEAAES</sequence>
<dbReference type="EMBL" id="DVMJ01000106">
    <property type="protein sequence ID" value="HIU14665.1"/>
    <property type="molecule type" value="Genomic_DNA"/>
</dbReference>
<protein>
    <submittedName>
        <fullName evidence="2">Uncharacterized protein</fullName>
    </submittedName>
</protein>
<proteinExistence type="predicted"/>
<evidence type="ECO:0000313" key="2">
    <source>
        <dbReference type="EMBL" id="HIU14665.1"/>
    </source>
</evidence>
<keyword evidence="1" id="KW-0812">Transmembrane</keyword>
<keyword evidence="1" id="KW-0472">Membrane</keyword>
<gene>
    <name evidence="2" type="ORF">IAD15_11470</name>
</gene>
<dbReference type="Proteomes" id="UP000824175">
    <property type="component" value="Unassembled WGS sequence"/>
</dbReference>
<accession>A0A9D1L1D0</accession>
<feature type="transmembrane region" description="Helical" evidence="1">
    <location>
        <begin position="59"/>
        <end position="83"/>
    </location>
</feature>
<organism evidence="2 3">
    <name type="scientific">Candidatus Fimiplasma intestinipullorum</name>
    <dbReference type="NCBI Taxonomy" id="2840825"/>
    <lineage>
        <taxon>Bacteria</taxon>
        <taxon>Bacillati</taxon>
        <taxon>Bacillota</taxon>
        <taxon>Clostridia</taxon>
        <taxon>Eubacteriales</taxon>
        <taxon>Candidatus Fimiplasma</taxon>
    </lineage>
</organism>
<evidence type="ECO:0000256" key="1">
    <source>
        <dbReference type="SAM" id="Phobius"/>
    </source>
</evidence>
<name>A0A9D1L1D0_9FIRM</name>
<reference evidence="2" key="2">
    <citation type="journal article" date="2021" name="PeerJ">
        <title>Extensive microbial diversity within the chicken gut microbiome revealed by metagenomics and culture.</title>
        <authorList>
            <person name="Gilroy R."/>
            <person name="Ravi A."/>
            <person name="Getino M."/>
            <person name="Pursley I."/>
            <person name="Horton D.L."/>
            <person name="Alikhan N.F."/>
            <person name="Baker D."/>
            <person name="Gharbi K."/>
            <person name="Hall N."/>
            <person name="Watson M."/>
            <person name="Adriaenssens E.M."/>
            <person name="Foster-Nyarko E."/>
            <person name="Jarju S."/>
            <person name="Secka A."/>
            <person name="Antonio M."/>
            <person name="Oren A."/>
            <person name="Chaudhuri R.R."/>
            <person name="La Ragione R."/>
            <person name="Hildebrand F."/>
            <person name="Pallen M.J."/>
        </authorList>
    </citation>
    <scope>NUCLEOTIDE SEQUENCE</scope>
    <source>
        <strain evidence="2">CHK195-11698</strain>
    </source>
</reference>
<dbReference type="AlphaFoldDB" id="A0A9D1L1D0"/>
<reference evidence="2" key="1">
    <citation type="submission" date="2020-10" db="EMBL/GenBank/DDBJ databases">
        <authorList>
            <person name="Gilroy R."/>
        </authorList>
    </citation>
    <scope>NUCLEOTIDE SEQUENCE</scope>
    <source>
        <strain evidence="2">CHK195-11698</strain>
    </source>
</reference>